<dbReference type="PROSITE" id="PS50043">
    <property type="entry name" value="HTH_LUXR_2"/>
    <property type="match status" value="1"/>
</dbReference>
<evidence type="ECO:0000313" key="8">
    <source>
        <dbReference type="EMBL" id="ABC76113.1"/>
    </source>
</evidence>
<dbReference type="STRING" id="56780.SYN_01430"/>
<dbReference type="GO" id="GO:0003677">
    <property type="term" value="F:DNA binding"/>
    <property type="evidence" value="ECO:0007669"/>
    <property type="project" value="UniProtKB-KW"/>
</dbReference>
<dbReference type="PANTHER" id="PTHR44688">
    <property type="entry name" value="DNA-BINDING TRANSCRIPTIONAL ACTIVATOR DEVR_DOSR"/>
    <property type="match status" value="1"/>
</dbReference>
<keyword evidence="9" id="KW-1185">Reference proteome</keyword>
<keyword evidence="2" id="KW-0238">DNA-binding</keyword>
<dbReference type="NCBIfam" id="TIGR00229">
    <property type="entry name" value="sensory_box"/>
    <property type="match status" value="1"/>
</dbReference>
<dbReference type="InterPro" id="IPR035965">
    <property type="entry name" value="PAS-like_dom_sf"/>
</dbReference>
<feature type="domain" description="PAC" evidence="7">
    <location>
        <begin position="115"/>
        <end position="169"/>
    </location>
</feature>
<dbReference type="SMART" id="SM00086">
    <property type="entry name" value="PAC"/>
    <property type="match status" value="1"/>
</dbReference>
<dbReference type="SUPFAM" id="SSF46894">
    <property type="entry name" value="C-terminal effector domain of the bipartite response regulators"/>
    <property type="match status" value="1"/>
</dbReference>
<dbReference type="eggNOG" id="COG4191">
    <property type="taxonomic scope" value="Bacteria"/>
</dbReference>
<dbReference type="InParanoid" id="Q2LQ27"/>
<dbReference type="InterPro" id="IPR000014">
    <property type="entry name" value="PAS"/>
</dbReference>
<dbReference type="PROSITE" id="PS50112">
    <property type="entry name" value="PAS"/>
    <property type="match status" value="1"/>
</dbReference>
<dbReference type="InterPro" id="IPR000792">
    <property type="entry name" value="Tscrpt_reg_LuxR_C"/>
</dbReference>
<sequence>MNRDERIQQEKITEYDVLYQQFFDKESPFPVDQDSADILKKQADALREQAELLDLAEDLIMVLDMEHRILFWNRGAEKKYGWSRGDVRGENVHYLLNTRFPQCLKEIEKTLIACGRWEGELIQARRDGCPILVESRWTLRCNERGKPLAILEINNDISQRKHAEAMLKKTLEELEGRIQERTADLQKVNAELHEEIVERKRMEEVLKKQQMELKIKTKNLEELNAALKVLLKKREEDKNELEENVLSNVKNMVLPYVKKIRMTALDATQLNYINILETNLNEITSSFHHKLTSRSLNLTPREVQVAALIKDGRTTKEIAELMNVCPGAVALHRNHIRKKLGLNKKKVNLASHLSSLP</sequence>
<evidence type="ECO:0000259" key="5">
    <source>
        <dbReference type="PROSITE" id="PS50043"/>
    </source>
</evidence>
<dbReference type="PANTHER" id="PTHR44688:SF16">
    <property type="entry name" value="DNA-BINDING TRANSCRIPTIONAL ACTIVATOR DEVR_DOSR"/>
    <property type="match status" value="1"/>
</dbReference>
<evidence type="ECO:0000256" key="2">
    <source>
        <dbReference type="ARBA" id="ARBA00023125"/>
    </source>
</evidence>
<dbReference type="SUPFAM" id="SSF55785">
    <property type="entry name" value="PYP-like sensor domain (PAS domain)"/>
    <property type="match status" value="1"/>
</dbReference>
<keyword evidence="1" id="KW-0805">Transcription regulation</keyword>
<accession>Q2LQ27</accession>
<dbReference type="CDD" id="cd00130">
    <property type="entry name" value="PAS"/>
    <property type="match status" value="1"/>
</dbReference>
<feature type="domain" description="HTH luxR-type" evidence="5">
    <location>
        <begin position="291"/>
        <end position="356"/>
    </location>
</feature>
<dbReference type="SMART" id="SM00091">
    <property type="entry name" value="PAS"/>
    <property type="match status" value="1"/>
</dbReference>
<dbReference type="AlphaFoldDB" id="Q2LQ27"/>
<dbReference type="SMART" id="SM00421">
    <property type="entry name" value="HTH_LUXR"/>
    <property type="match status" value="1"/>
</dbReference>
<dbReference type="KEGG" id="sat:SYN_01430"/>
<dbReference type="InterPro" id="IPR000700">
    <property type="entry name" value="PAS-assoc_C"/>
</dbReference>
<dbReference type="Gene3D" id="1.10.10.10">
    <property type="entry name" value="Winged helix-like DNA-binding domain superfamily/Winged helix DNA-binding domain"/>
    <property type="match status" value="1"/>
</dbReference>
<dbReference type="PRINTS" id="PR00038">
    <property type="entry name" value="HTHLUXR"/>
</dbReference>
<proteinExistence type="predicted"/>
<evidence type="ECO:0000259" key="6">
    <source>
        <dbReference type="PROSITE" id="PS50112"/>
    </source>
</evidence>
<dbReference type="InterPro" id="IPR016032">
    <property type="entry name" value="Sig_transdc_resp-reg_C-effctor"/>
</dbReference>
<dbReference type="EMBL" id="CP000252">
    <property type="protein sequence ID" value="ABC76113.1"/>
    <property type="molecule type" value="Genomic_DNA"/>
</dbReference>
<protein>
    <submittedName>
        <fullName evidence="8">GerE transcriptional regulator</fullName>
    </submittedName>
</protein>
<dbReference type="PROSITE" id="PS50113">
    <property type="entry name" value="PAC"/>
    <property type="match status" value="1"/>
</dbReference>
<dbReference type="RefSeq" id="WP_011416147.1">
    <property type="nucleotide sequence ID" value="NC_007759.1"/>
</dbReference>
<reference evidence="8 9" key="1">
    <citation type="journal article" date="2007" name="Proc. Natl. Acad. Sci. U.S.A.">
        <title>The genome of Syntrophus aciditrophicus: life at the thermodynamic limit of microbial growth.</title>
        <authorList>
            <person name="McInerney M.J."/>
            <person name="Rohlin L."/>
            <person name="Mouttaki H."/>
            <person name="Kim U."/>
            <person name="Krupp R.S."/>
            <person name="Rios-Hernandez L."/>
            <person name="Sieber J."/>
            <person name="Struchtemeyer C.G."/>
            <person name="Bhattacharyya A."/>
            <person name="Campbell J.W."/>
            <person name="Gunsalus R.P."/>
        </authorList>
    </citation>
    <scope>NUCLEOTIDE SEQUENCE [LARGE SCALE GENOMIC DNA]</scope>
    <source>
        <strain evidence="8 9">SB</strain>
    </source>
</reference>
<dbReference type="OrthoDB" id="5410300at2"/>
<dbReference type="Pfam" id="PF00989">
    <property type="entry name" value="PAS"/>
    <property type="match status" value="1"/>
</dbReference>
<dbReference type="GO" id="GO:0006355">
    <property type="term" value="P:regulation of DNA-templated transcription"/>
    <property type="evidence" value="ECO:0007669"/>
    <property type="project" value="InterPro"/>
</dbReference>
<dbReference type="eggNOG" id="COG2197">
    <property type="taxonomic scope" value="Bacteria"/>
</dbReference>
<gene>
    <name evidence="8" type="ORF">SYN_01430</name>
</gene>
<keyword evidence="3" id="KW-0804">Transcription</keyword>
<feature type="coiled-coil region" evidence="4">
    <location>
        <begin position="171"/>
        <end position="252"/>
    </location>
</feature>
<evidence type="ECO:0000256" key="4">
    <source>
        <dbReference type="SAM" id="Coils"/>
    </source>
</evidence>
<evidence type="ECO:0000256" key="1">
    <source>
        <dbReference type="ARBA" id="ARBA00023015"/>
    </source>
</evidence>
<evidence type="ECO:0000256" key="3">
    <source>
        <dbReference type="ARBA" id="ARBA00023163"/>
    </source>
</evidence>
<dbReference type="InterPro" id="IPR001610">
    <property type="entry name" value="PAC"/>
</dbReference>
<dbReference type="HOGENOM" id="CLU_775969_0_0_7"/>
<dbReference type="CDD" id="cd06170">
    <property type="entry name" value="LuxR_C_like"/>
    <property type="match status" value="1"/>
</dbReference>
<dbReference type="Gene3D" id="3.30.450.20">
    <property type="entry name" value="PAS domain"/>
    <property type="match status" value="1"/>
</dbReference>
<dbReference type="InterPro" id="IPR013767">
    <property type="entry name" value="PAS_fold"/>
</dbReference>
<dbReference type="Pfam" id="PF00196">
    <property type="entry name" value="GerE"/>
    <property type="match status" value="1"/>
</dbReference>
<evidence type="ECO:0000313" key="9">
    <source>
        <dbReference type="Proteomes" id="UP000001933"/>
    </source>
</evidence>
<keyword evidence="4" id="KW-0175">Coiled coil</keyword>
<feature type="domain" description="PAS" evidence="6">
    <location>
        <begin position="45"/>
        <end position="111"/>
    </location>
</feature>
<evidence type="ECO:0000259" key="7">
    <source>
        <dbReference type="PROSITE" id="PS50113"/>
    </source>
</evidence>
<organism evidence="8 9">
    <name type="scientific">Syntrophus aciditrophicus (strain SB)</name>
    <dbReference type="NCBI Taxonomy" id="56780"/>
    <lineage>
        <taxon>Bacteria</taxon>
        <taxon>Pseudomonadati</taxon>
        <taxon>Thermodesulfobacteriota</taxon>
        <taxon>Syntrophia</taxon>
        <taxon>Syntrophales</taxon>
        <taxon>Syntrophaceae</taxon>
        <taxon>Syntrophus</taxon>
    </lineage>
</organism>
<dbReference type="InterPro" id="IPR036388">
    <property type="entry name" value="WH-like_DNA-bd_sf"/>
</dbReference>
<name>Q2LQ27_SYNAS</name>
<dbReference type="Proteomes" id="UP000001933">
    <property type="component" value="Chromosome"/>
</dbReference>